<accession>A0ABX8E2M3</accession>
<feature type="transmembrane region" description="Helical" evidence="1">
    <location>
        <begin position="80"/>
        <end position="103"/>
    </location>
</feature>
<dbReference type="Proteomes" id="UP000677126">
    <property type="component" value="Chromosome"/>
</dbReference>
<evidence type="ECO:0000256" key="1">
    <source>
        <dbReference type="SAM" id="Phobius"/>
    </source>
</evidence>
<keyword evidence="1" id="KW-0812">Transmembrane</keyword>
<evidence type="ECO:0000313" key="2">
    <source>
        <dbReference type="EMBL" id="QVM83377.1"/>
    </source>
</evidence>
<reference evidence="2 3" key="1">
    <citation type="journal article" date="2021" name="Int. J. Syst. Evol. Microbiol.">
        <title>Novosphingobium decolorationis sp. nov., an aniline blue-decolourizing bacterium isolated from East Pacific sediment.</title>
        <authorList>
            <person name="Chen X."/>
            <person name="Dong B."/>
            <person name="Chen T."/>
            <person name="Ren N."/>
            <person name="Wang J."/>
            <person name="Xu Y."/>
            <person name="Yang J."/>
            <person name="Zhu S."/>
            <person name="Chen J."/>
        </authorList>
    </citation>
    <scope>NUCLEOTIDE SEQUENCE [LARGE SCALE GENOMIC DNA]</scope>
    <source>
        <strain evidence="2 3">502str22</strain>
    </source>
</reference>
<feature type="transmembrane region" description="Helical" evidence="1">
    <location>
        <begin position="109"/>
        <end position="131"/>
    </location>
</feature>
<sequence>MSASELSGAGVFERLSPMVRSASLNSWLVIIGAVVGFNFEKFLLLESGAVVLGGCIAAIALSTFLLDLSLLCFQGLKFSGAFGCLIGASFTNLYLGYLLSLVIGHPSLAYTLALAPYISYAFPMAVMLYVLPSKSK</sequence>
<feature type="transmembrane region" description="Helical" evidence="1">
    <location>
        <begin position="21"/>
        <end position="39"/>
    </location>
</feature>
<dbReference type="EMBL" id="CP054856">
    <property type="protein sequence ID" value="QVM83377.1"/>
    <property type="molecule type" value="Genomic_DNA"/>
</dbReference>
<organism evidence="2 3">
    <name type="scientific">Novosphingobium decolorationis</name>
    <dbReference type="NCBI Taxonomy" id="2698673"/>
    <lineage>
        <taxon>Bacteria</taxon>
        <taxon>Pseudomonadati</taxon>
        <taxon>Pseudomonadota</taxon>
        <taxon>Alphaproteobacteria</taxon>
        <taxon>Sphingomonadales</taxon>
        <taxon>Sphingomonadaceae</taxon>
        <taxon>Novosphingobium</taxon>
    </lineage>
</organism>
<protein>
    <recommendedName>
        <fullName evidence="4">Urea transporter</fullName>
    </recommendedName>
</protein>
<name>A0ABX8E2M3_9SPHN</name>
<gene>
    <name evidence="2" type="ORF">HT578_06445</name>
</gene>
<evidence type="ECO:0000313" key="3">
    <source>
        <dbReference type="Proteomes" id="UP000677126"/>
    </source>
</evidence>
<proteinExistence type="predicted"/>
<feature type="transmembrane region" description="Helical" evidence="1">
    <location>
        <begin position="51"/>
        <end position="73"/>
    </location>
</feature>
<keyword evidence="1" id="KW-1133">Transmembrane helix</keyword>
<keyword evidence="1" id="KW-0472">Membrane</keyword>
<keyword evidence="3" id="KW-1185">Reference proteome</keyword>
<evidence type="ECO:0008006" key="4">
    <source>
        <dbReference type="Google" id="ProtNLM"/>
    </source>
</evidence>
<dbReference type="RefSeq" id="WP_213502849.1">
    <property type="nucleotide sequence ID" value="NZ_CP054856.1"/>
</dbReference>